<dbReference type="STRING" id="933388.S8AY25"/>
<name>S8AY25_PENO1</name>
<sequence>MNKEVYHAVLKIYYSSPSDVRPELLEKVIWVPKSAFNPPFLPKFTRAPEPLPVSSYIRKPQLICYDRICQGPQPNLIADSVLIEAEIVPDGRITGLCFVKYPYTLTQEVSPGSLTKRKLRRARQATKDYSRILPGIEDGIKHLHSLGLVHNDINPSNIMLDGDRAVFIDFGSCRKLGQSLKGVGCTYEWYDEQVQQSVFENDLNALEEIRIWLGDDSRKFQFDE</sequence>
<dbReference type="HOGENOM" id="CLU_062257_0_0_1"/>
<accession>S8AY25</accession>
<dbReference type="EMBL" id="KB644413">
    <property type="protein sequence ID" value="EPS31263.1"/>
    <property type="molecule type" value="Genomic_DNA"/>
</dbReference>
<dbReference type="Proteomes" id="UP000019376">
    <property type="component" value="Unassembled WGS sequence"/>
</dbReference>
<evidence type="ECO:0000259" key="1">
    <source>
        <dbReference type="PROSITE" id="PS50011"/>
    </source>
</evidence>
<keyword evidence="3" id="KW-1185">Reference proteome</keyword>
<gene>
    <name evidence="2" type="ORF">PDE_06218</name>
</gene>
<organism evidence="2 3">
    <name type="scientific">Penicillium oxalicum (strain 114-2 / CGMCC 5302)</name>
    <name type="common">Penicillium decumbens</name>
    <dbReference type="NCBI Taxonomy" id="933388"/>
    <lineage>
        <taxon>Eukaryota</taxon>
        <taxon>Fungi</taxon>
        <taxon>Dikarya</taxon>
        <taxon>Ascomycota</taxon>
        <taxon>Pezizomycotina</taxon>
        <taxon>Eurotiomycetes</taxon>
        <taxon>Eurotiomycetidae</taxon>
        <taxon>Eurotiales</taxon>
        <taxon>Aspergillaceae</taxon>
        <taxon>Penicillium</taxon>
    </lineage>
</organism>
<evidence type="ECO:0000313" key="2">
    <source>
        <dbReference type="EMBL" id="EPS31263.1"/>
    </source>
</evidence>
<dbReference type="InterPro" id="IPR000719">
    <property type="entry name" value="Prot_kinase_dom"/>
</dbReference>
<dbReference type="GO" id="GO:0005524">
    <property type="term" value="F:ATP binding"/>
    <property type="evidence" value="ECO:0007669"/>
    <property type="project" value="InterPro"/>
</dbReference>
<dbReference type="Gene3D" id="1.10.510.10">
    <property type="entry name" value="Transferase(Phosphotransferase) domain 1"/>
    <property type="match status" value="1"/>
</dbReference>
<evidence type="ECO:0000313" key="3">
    <source>
        <dbReference type="Proteomes" id="UP000019376"/>
    </source>
</evidence>
<dbReference type="eggNOG" id="ENOG502RZ04">
    <property type="taxonomic scope" value="Eukaryota"/>
</dbReference>
<protein>
    <recommendedName>
        <fullName evidence="1">Protein kinase domain-containing protein</fullName>
    </recommendedName>
</protein>
<dbReference type="Pfam" id="PF00069">
    <property type="entry name" value="Pkinase"/>
    <property type="match status" value="1"/>
</dbReference>
<dbReference type="GO" id="GO:0004672">
    <property type="term" value="F:protein kinase activity"/>
    <property type="evidence" value="ECO:0007669"/>
    <property type="project" value="InterPro"/>
</dbReference>
<dbReference type="AlphaFoldDB" id="S8AY25"/>
<dbReference type="PROSITE" id="PS50011">
    <property type="entry name" value="PROTEIN_KINASE_DOM"/>
    <property type="match status" value="1"/>
</dbReference>
<reference evidence="2 3" key="1">
    <citation type="journal article" date="2013" name="PLoS ONE">
        <title>Genomic and secretomic analyses reveal unique features of the lignocellulolytic enzyme system of Penicillium decumbens.</title>
        <authorList>
            <person name="Liu G."/>
            <person name="Zhang L."/>
            <person name="Wei X."/>
            <person name="Zou G."/>
            <person name="Qin Y."/>
            <person name="Ma L."/>
            <person name="Li J."/>
            <person name="Zheng H."/>
            <person name="Wang S."/>
            <person name="Wang C."/>
            <person name="Xun L."/>
            <person name="Zhao G.-P."/>
            <person name="Zhou Z."/>
            <person name="Qu Y."/>
        </authorList>
    </citation>
    <scope>NUCLEOTIDE SEQUENCE [LARGE SCALE GENOMIC DNA]</scope>
    <source>
        <strain evidence="3">114-2 / CGMCC 5302</strain>
    </source>
</reference>
<dbReference type="SUPFAM" id="SSF56112">
    <property type="entry name" value="Protein kinase-like (PK-like)"/>
    <property type="match status" value="1"/>
</dbReference>
<dbReference type="OrthoDB" id="4062651at2759"/>
<proteinExistence type="predicted"/>
<dbReference type="InterPro" id="IPR011009">
    <property type="entry name" value="Kinase-like_dom_sf"/>
</dbReference>
<feature type="domain" description="Protein kinase" evidence="1">
    <location>
        <begin position="1"/>
        <end position="224"/>
    </location>
</feature>
<dbReference type="PhylomeDB" id="S8AY25"/>